<feature type="compositionally biased region" description="Basic and acidic residues" evidence="2">
    <location>
        <begin position="354"/>
        <end position="368"/>
    </location>
</feature>
<keyword evidence="1" id="KW-0143">Chaperone</keyword>
<dbReference type="EMBL" id="MCFJ01000001">
    <property type="protein sequence ID" value="ORY71347.1"/>
    <property type="molecule type" value="Genomic_DNA"/>
</dbReference>
<dbReference type="AlphaFoldDB" id="A0A1Y2EIS2"/>
<evidence type="ECO:0000256" key="1">
    <source>
        <dbReference type="ARBA" id="ARBA00023186"/>
    </source>
</evidence>
<dbReference type="SUPFAM" id="SSF46565">
    <property type="entry name" value="Chaperone J-domain"/>
    <property type="match status" value="1"/>
</dbReference>
<sequence>MFTLPEDPYKILGVSKNALLPEIRSAYRKLVLKCHPDKVADPGLKAVKQDEFQKVQKAYEMLSDENERQKYDDMVMANNMERENARKRADYSYASRTPPRREDGYRDYKIRTANPPEFTRSSSFPASSPYTYNTPPSSTENHSSDSARDHRSSKKKDSDRERDHRSSRREEKERQKRAEAEQKKAQADWDRDQDRSRKAEEERLRKDKEHRKEDKKRTEKDRDRERRRDTEDKRARQKPYMEDVHEHPQPHVIDVEPPRSDKKPKSSRPKHENEAEPPVSAAEATEREKMTADRKTADNLEFAANYLARSKAPMLNKTYASQPTPFVHTVTPPAAAPTPPPVTGAMPPPPPPVGRDRRDNYGEEDPRRPSAKMSSRRGSIDPRTREKVSSHKKSSSSRLPTDEYFSPPKLKKSSTMPTQYGAPVSGSPPRISRTKTDQHYARPTQHMPGMMRSHTSYSEDAYERSRSRRAYHYTDDESEDDLHYRGHMRRTHSPEVDPVLKTFRYAVSDNKTIPVSHKNYYASEANTGRPLERRPAMHSQDSYTSQGSQIFGKVKTSKYGDVTYGDVPHAPYDKHYGRGDGVYSY</sequence>
<feature type="region of interest" description="Disordered" evidence="2">
    <location>
        <begin position="82"/>
        <end position="299"/>
    </location>
</feature>
<dbReference type="GO" id="GO:0051787">
    <property type="term" value="F:misfolded protein binding"/>
    <property type="evidence" value="ECO:0007669"/>
    <property type="project" value="TreeGrafter"/>
</dbReference>
<feature type="compositionally biased region" description="Polar residues" evidence="2">
    <location>
        <begin position="539"/>
        <end position="549"/>
    </location>
</feature>
<evidence type="ECO:0000259" key="3">
    <source>
        <dbReference type="PROSITE" id="PS50076"/>
    </source>
</evidence>
<dbReference type="InParanoid" id="A0A1Y2EIS2"/>
<name>A0A1Y2EIS2_9PEZI</name>
<dbReference type="PRINTS" id="PR00625">
    <property type="entry name" value="JDOMAIN"/>
</dbReference>
<keyword evidence="5" id="KW-1185">Reference proteome</keyword>
<proteinExistence type="predicted"/>
<evidence type="ECO:0000313" key="4">
    <source>
        <dbReference type="EMBL" id="ORY71347.1"/>
    </source>
</evidence>
<dbReference type="PROSITE" id="PS50076">
    <property type="entry name" value="DNAJ_2"/>
    <property type="match status" value="1"/>
</dbReference>
<dbReference type="GeneID" id="63774058"/>
<protein>
    <recommendedName>
        <fullName evidence="3">J domain-containing protein</fullName>
    </recommendedName>
</protein>
<accession>A0A1Y2EIS2</accession>
<reference evidence="4 5" key="1">
    <citation type="submission" date="2016-07" db="EMBL/GenBank/DDBJ databases">
        <title>Pervasive Adenine N6-methylation of Active Genes in Fungi.</title>
        <authorList>
            <consortium name="DOE Joint Genome Institute"/>
            <person name="Mondo S.J."/>
            <person name="Dannebaum R.O."/>
            <person name="Kuo R.C."/>
            <person name="Labutti K."/>
            <person name="Haridas S."/>
            <person name="Kuo A."/>
            <person name="Salamov A."/>
            <person name="Ahrendt S.R."/>
            <person name="Lipzen A."/>
            <person name="Sullivan W."/>
            <person name="Andreopoulos W.B."/>
            <person name="Clum A."/>
            <person name="Lindquist E."/>
            <person name="Daum C."/>
            <person name="Ramamoorthy G.K."/>
            <person name="Gryganskyi A."/>
            <person name="Culley D."/>
            <person name="Magnuson J.K."/>
            <person name="James T.Y."/>
            <person name="O'Malley M.A."/>
            <person name="Stajich J.E."/>
            <person name="Spatafora J.W."/>
            <person name="Visel A."/>
            <person name="Grigoriev I.V."/>
        </authorList>
    </citation>
    <scope>NUCLEOTIDE SEQUENCE [LARGE SCALE GENOMIC DNA]</scope>
    <source>
        <strain evidence="4 5">CBS 129021</strain>
    </source>
</reference>
<dbReference type="STRING" id="1141098.A0A1Y2EIS2"/>
<feature type="compositionally biased region" description="Basic and acidic residues" evidence="2">
    <location>
        <begin position="99"/>
        <end position="110"/>
    </location>
</feature>
<feature type="domain" description="J" evidence="3">
    <location>
        <begin position="7"/>
        <end position="75"/>
    </location>
</feature>
<feature type="compositionally biased region" description="Basic and acidic residues" evidence="2">
    <location>
        <begin position="142"/>
        <end position="274"/>
    </location>
</feature>
<feature type="compositionally biased region" description="Low complexity" evidence="2">
    <location>
        <begin position="125"/>
        <end position="139"/>
    </location>
</feature>
<feature type="compositionally biased region" description="Pro residues" evidence="2">
    <location>
        <begin position="334"/>
        <end position="353"/>
    </location>
</feature>
<evidence type="ECO:0000313" key="5">
    <source>
        <dbReference type="Proteomes" id="UP000193689"/>
    </source>
</evidence>
<dbReference type="Proteomes" id="UP000193689">
    <property type="component" value="Unassembled WGS sequence"/>
</dbReference>
<dbReference type="InterPro" id="IPR051948">
    <property type="entry name" value="Hsp70_co-chaperone_J-domain"/>
</dbReference>
<gene>
    <name evidence="4" type="ORF">BCR38DRAFT_404442</name>
</gene>
<dbReference type="OrthoDB" id="10250354at2759"/>
<dbReference type="CDD" id="cd06257">
    <property type="entry name" value="DnaJ"/>
    <property type="match status" value="1"/>
</dbReference>
<evidence type="ECO:0000256" key="2">
    <source>
        <dbReference type="SAM" id="MobiDB-lite"/>
    </source>
</evidence>
<feature type="compositionally biased region" description="Low complexity" evidence="2">
    <location>
        <begin position="323"/>
        <end position="333"/>
    </location>
</feature>
<feature type="region of interest" description="Disordered" evidence="2">
    <location>
        <begin position="525"/>
        <end position="549"/>
    </location>
</feature>
<dbReference type="InterPro" id="IPR018253">
    <property type="entry name" value="DnaJ_domain_CS"/>
</dbReference>
<dbReference type="GO" id="GO:0005783">
    <property type="term" value="C:endoplasmic reticulum"/>
    <property type="evidence" value="ECO:0007669"/>
    <property type="project" value="TreeGrafter"/>
</dbReference>
<dbReference type="PANTHER" id="PTHR44360">
    <property type="entry name" value="DNAJ HOMOLOG SUBFAMILY B MEMBER 9"/>
    <property type="match status" value="1"/>
</dbReference>
<comment type="caution">
    <text evidence="4">The sequence shown here is derived from an EMBL/GenBank/DDBJ whole genome shotgun (WGS) entry which is preliminary data.</text>
</comment>
<dbReference type="Pfam" id="PF00226">
    <property type="entry name" value="DnaJ"/>
    <property type="match status" value="1"/>
</dbReference>
<dbReference type="InterPro" id="IPR001623">
    <property type="entry name" value="DnaJ_domain"/>
</dbReference>
<dbReference type="PANTHER" id="PTHR44360:SF1">
    <property type="entry name" value="DNAJ HOMOLOG SUBFAMILY B MEMBER 9"/>
    <property type="match status" value="1"/>
</dbReference>
<feature type="compositionally biased region" description="Basic and acidic residues" evidence="2">
    <location>
        <begin position="378"/>
        <end position="389"/>
    </location>
</feature>
<dbReference type="GO" id="GO:0051087">
    <property type="term" value="F:protein-folding chaperone binding"/>
    <property type="evidence" value="ECO:0007669"/>
    <property type="project" value="TreeGrafter"/>
</dbReference>
<dbReference type="Gene3D" id="1.10.287.110">
    <property type="entry name" value="DnaJ domain"/>
    <property type="match status" value="1"/>
</dbReference>
<dbReference type="RefSeq" id="XP_040720939.1">
    <property type="nucleotide sequence ID" value="XM_040857846.1"/>
</dbReference>
<organism evidence="4 5">
    <name type="scientific">Pseudomassariella vexata</name>
    <dbReference type="NCBI Taxonomy" id="1141098"/>
    <lineage>
        <taxon>Eukaryota</taxon>
        <taxon>Fungi</taxon>
        <taxon>Dikarya</taxon>
        <taxon>Ascomycota</taxon>
        <taxon>Pezizomycotina</taxon>
        <taxon>Sordariomycetes</taxon>
        <taxon>Xylariomycetidae</taxon>
        <taxon>Amphisphaeriales</taxon>
        <taxon>Pseudomassariaceae</taxon>
        <taxon>Pseudomassariella</taxon>
    </lineage>
</organism>
<dbReference type="GO" id="GO:0036503">
    <property type="term" value="P:ERAD pathway"/>
    <property type="evidence" value="ECO:0007669"/>
    <property type="project" value="TreeGrafter"/>
</dbReference>
<dbReference type="SMART" id="SM00271">
    <property type="entry name" value="DnaJ"/>
    <property type="match status" value="1"/>
</dbReference>
<dbReference type="PROSITE" id="PS00636">
    <property type="entry name" value="DNAJ_1"/>
    <property type="match status" value="1"/>
</dbReference>
<feature type="region of interest" description="Disordered" evidence="2">
    <location>
        <begin position="323"/>
        <end position="460"/>
    </location>
</feature>
<feature type="compositionally biased region" description="Basic and acidic residues" evidence="2">
    <location>
        <begin position="284"/>
        <end position="298"/>
    </location>
</feature>
<dbReference type="InterPro" id="IPR036869">
    <property type="entry name" value="J_dom_sf"/>
</dbReference>